<sequence length="215" mass="25060">MNIYIEESGDLGFSSNSTGFFVVGAVISNDDVCFGRCFKKARESLGKKKRDITELKCYNSSKVIKRRIYECLSKCNIEIGYSILRKSQVYERLQNEQSKLYNYLIGSLILKTLEHYTPDESVNIIIDKSQYDYSRAQFDEYLSDKFLFNGFHELINYDMIQISHIDSMKSHGIQAADFIAGCVFRKYRDNDDSDYSKYFEHKTVVALDYFNGRIK</sequence>
<name>A0A8E7AZ74_9EURY</name>
<organism evidence="1 2">
    <name type="scientific">Methanospirillum purgamenti</name>
    <dbReference type="NCBI Taxonomy" id="2834276"/>
    <lineage>
        <taxon>Archaea</taxon>
        <taxon>Methanobacteriati</taxon>
        <taxon>Methanobacteriota</taxon>
        <taxon>Stenosarchaea group</taxon>
        <taxon>Methanomicrobia</taxon>
        <taxon>Methanomicrobiales</taxon>
        <taxon>Methanospirillaceae</taxon>
        <taxon>Methanospirillum</taxon>
    </lineage>
</organism>
<keyword evidence="2" id="KW-1185">Reference proteome</keyword>
<protein>
    <submittedName>
        <fullName evidence="1">DUF3800 domain-containing protein</fullName>
    </submittedName>
</protein>
<dbReference type="KEGG" id="mrtj:KHC33_00280"/>
<proteinExistence type="predicted"/>
<dbReference type="Proteomes" id="UP000680656">
    <property type="component" value="Chromosome"/>
</dbReference>
<gene>
    <name evidence="1" type="ORF">KHC33_00280</name>
</gene>
<evidence type="ECO:0000313" key="1">
    <source>
        <dbReference type="EMBL" id="QVV89014.1"/>
    </source>
</evidence>
<dbReference type="InterPro" id="IPR024524">
    <property type="entry name" value="DUF3800"/>
</dbReference>
<dbReference type="AlphaFoldDB" id="A0A8E7AZ74"/>
<dbReference type="EMBL" id="CP075546">
    <property type="protein sequence ID" value="QVV89014.1"/>
    <property type="molecule type" value="Genomic_DNA"/>
</dbReference>
<evidence type="ECO:0000313" key="2">
    <source>
        <dbReference type="Proteomes" id="UP000680656"/>
    </source>
</evidence>
<dbReference type="RefSeq" id="WP_214419816.1">
    <property type="nucleotide sequence ID" value="NZ_CP075546.1"/>
</dbReference>
<reference evidence="1 2" key="1">
    <citation type="submission" date="2021-05" db="EMBL/GenBank/DDBJ databases">
        <title>A novel Methanospirillum isolate from a pyrite-forming mixed culture.</title>
        <authorList>
            <person name="Bunk B."/>
            <person name="Sproer C."/>
            <person name="Spring S."/>
            <person name="Pester M."/>
        </authorList>
    </citation>
    <scope>NUCLEOTIDE SEQUENCE [LARGE SCALE GENOMIC DNA]</scope>
    <source>
        <strain evidence="1 2">J.3.6.1-F.2.7.3</strain>
    </source>
</reference>
<accession>A0A8E7AZ74</accession>
<dbReference type="GeneID" id="65095574"/>
<dbReference type="Pfam" id="PF12686">
    <property type="entry name" value="DUF3800"/>
    <property type="match status" value="1"/>
</dbReference>